<name>B4MV60_DROWI</name>
<dbReference type="AlphaFoldDB" id="B4MV60"/>
<dbReference type="InParanoid" id="B4MV60"/>
<keyword evidence="3" id="KW-1185">Reference proteome</keyword>
<feature type="region of interest" description="Disordered" evidence="1">
    <location>
        <begin position="1"/>
        <end position="28"/>
    </location>
</feature>
<dbReference type="KEGG" id="dwi:6642381"/>
<dbReference type="OMA" id="WSRLLDH"/>
<dbReference type="eggNOG" id="ENOG502QUZ3">
    <property type="taxonomic scope" value="Eukaryota"/>
</dbReference>
<reference evidence="2 3" key="1">
    <citation type="journal article" date="2007" name="Nature">
        <title>Evolution of genes and genomes on the Drosophila phylogeny.</title>
        <authorList>
            <consortium name="Drosophila 12 Genomes Consortium"/>
            <person name="Clark A.G."/>
            <person name="Eisen M.B."/>
            <person name="Smith D.R."/>
            <person name="Bergman C.M."/>
            <person name="Oliver B."/>
            <person name="Markow T.A."/>
            <person name="Kaufman T.C."/>
            <person name="Kellis M."/>
            <person name="Gelbart W."/>
            <person name="Iyer V.N."/>
            <person name="Pollard D.A."/>
            <person name="Sackton T.B."/>
            <person name="Larracuente A.M."/>
            <person name="Singh N.D."/>
            <person name="Abad J.P."/>
            <person name="Abt D.N."/>
            <person name="Adryan B."/>
            <person name="Aguade M."/>
            <person name="Akashi H."/>
            <person name="Anderson W.W."/>
            <person name="Aquadro C.F."/>
            <person name="Ardell D.H."/>
            <person name="Arguello R."/>
            <person name="Artieri C.G."/>
            <person name="Barbash D.A."/>
            <person name="Barker D."/>
            <person name="Barsanti P."/>
            <person name="Batterham P."/>
            <person name="Batzoglou S."/>
            <person name="Begun D."/>
            <person name="Bhutkar A."/>
            <person name="Blanco E."/>
            <person name="Bosak S.A."/>
            <person name="Bradley R.K."/>
            <person name="Brand A.D."/>
            <person name="Brent M.R."/>
            <person name="Brooks A.N."/>
            <person name="Brown R.H."/>
            <person name="Butlin R.K."/>
            <person name="Caggese C."/>
            <person name="Calvi B.R."/>
            <person name="Bernardo de Carvalho A."/>
            <person name="Caspi A."/>
            <person name="Castrezana S."/>
            <person name="Celniker S.E."/>
            <person name="Chang J.L."/>
            <person name="Chapple C."/>
            <person name="Chatterji S."/>
            <person name="Chinwalla A."/>
            <person name="Civetta A."/>
            <person name="Clifton S.W."/>
            <person name="Comeron J.M."/>
            <person name="Costello J.C."/>
            <person name="Coyne J.A."/>
            <person name="Daub J."/>
            <person name="David R.G."/>
            <person name="Delcher A.L."/>
            <person name="Delehaunty K."/>
            <person name="Do C.B."/>
            <person name="Ebling H."/>
            <person name="Edwards K."/>
            <person name="Eickbush T."/>
            <person name="Evans J.D."/>
            <person name="Filipski A."/>
            <person name="Findeiss S."/>
            <person name="Freyhult E."/>
            <person name="Fulton L."/>
            <person name="Fulton R."/>
            <person name="Garcia A.C."/>
            <person name="Gardiner A."/>
            <person name="Garfield D.A."/>
            <person name="Garvin B.E."/>
            <person name="Gibson G."/>
            <person name="Gilbert D."/>
            <person name="Gnerre S."/>
            <person name="Godfrey J."/>
            <person name="Good R."/>
            <person name="Gotea V."/>
            <person name="Gravely B."/>
            <person name="Greenberg A.J."/>
            <person name="Griffiths-Jones S."/>
            <person name="Gross S."/>
            <person name="Guigo R."/>
            <person name="Gustafson E.A."/>
            <person name="Haerty W."/>
            <person name="Hahn M.W."/>
            <person name="Halligan D.L."/>
            <person name="Halpern A.L."/>
            <person name="Halter G.M."/>
            <person name="Han M.V."/>
            <person name="Heger A."/>
            <person name="Hillier L."/>
            <person name="Hinrichs A.S."/>
            <person name="Holmes I."/>
            <person name="Hoskins R.A."/>
            <person name="Hubisz M.J."/>
            <person name="Hultmark D."/>
            <person name="Huntley M.A."/>
            <person name="Jaffe D.B."/>
            <person name="Jagadeeshan S."/>
            <person name="Jeck W.R."/>
            <person name="Johnson J."/>
            <person name="Jones C.D."/>
            <person name="Jordan W.C."/>
            <person name="Karpen G.H."/>
            <person name="Kataoka E."/>
            <person name="Keightley P.D."/>
            <person name="Kheradpour P."/>
            <person name="Kirkness E.F."/>
            <person name="Koerich L.B."/>
            <person name="Kristiansen K."/>
            <person name="Kudrna D."/>
            <person name="Kulathinal R.J."/>
            <person name="Kumar S."/>
            <person name="Kwok R."/>
            <person name="Lander E."/>
            <person name="Langley C.H."/>
            <person name="Lapoint R."/>
            <person name="Lazzaro B.P."/>
            <person name="Lee S.J."/>
            <person name="Levesque L."/>
            <person name="Li R."/>
            <person name="Lin C.F."/>
            <person name="Lin M.F."/>
            <person name="Lindblad-Toh K."/>
            <person name="Llopart A."/>
            <person name="Long M."/>
            <person name="Low L."/>
            <person name="Lozovsky E."/>
            <person name="Lu J."/>
            <person name="Luo M."/>
            <person name="Machado C.A."/>
            <person name="Makalowski W."/>
            <person name="Marzo M."/>
            <person name="Matsuda M."/>
            <person name="Matzkin L."/>
            <person name="McAllister B."/>
            <person name="McBride C.S."/>
            <person name="McKernan B."/>
            <person name="McKernan K."/>
            <person name="Mendez-Lago M."/>
            <person name="Minx P."/>
            <person name="Mollenhauer M.U."/>
            <person name="Montooth K."/>
            <person name="Mount S.M."/>
            <person name="Mu X."/>
            <person name="Myers E."/>
            <person name="Negre B."/>
            <person name="Newfeld S."/>
            <person name="Nielsen R."/>
            <person name="Noor M.A."/>
            <person name="O'Grady P."/>
            <person name="Pachter L."/>
            <person name="Papaceit M."/>
            <person name="Parisi M.J."/>
            <person name="Parisi M."/>
            <person name="Parts L."/>
            <person name="Pedersen J.S."/>
            <person name="Pesole G."/>
            <person name="Phillippy A.M."/>
            <person name="Ponting C.P."/>
            <person name="Pop M."/>
            <person name="Porcelli D."/>
            <person name="Powell J.R."/>
            <person name="Prohaska S."/>
            <person name="Pruitt K."/>
            <person name="Puig M."/>
            <person name="Quesneville H."/>
            <person name="Ram K.R."/>
            <person name="Rand D."/>
            <person name="Rasmussen M.D."/>
            <person name="Reed L.K."/>
            <person name="Reenan R."/>
            <person name="Reily A."/>
            <person name="Remington K.A."/>
            <person name="Rieger T.T."/>
            <person name="Ritchie M.G."/>
            <person name="Robin C."/>
            <person name="Rogers Y.H."/>
            <person name="Rohde C."/>
            <person name="Rozas J."/>
            <person name="Rubenfield M.J."/>
            <person name="Ruiz A."/>
            <person name="Russo S."/>
            <person name="Salzberg S.L."/>
            <person name="Sanchez-Gracia A."/>
            <person name="Saranga D.J."/>
            <person name="Sato H."/>
            <person name="Schaeffer S.W."/>
            <person name="Schatz M.C."/>
            <person name="Schlenke T."/>
            <person name="Schwartz R."/>
            <person name="Segarra C."/>
            <person name="Singh R.S."/>
            <person name="Sirot L."/>
            <person name="Sirota M."/>
            <person name="Sisneros N.B."/>
            <person name="Smith C.D."/>
            <person name="Smith T.F."/>
            <person name="Spieth J."/>
            <person name="Stage D.E."/>
            <person name="Stark A."/>
            <person name="Stephan W."/>
            <person name="Strausberg R.L."/>
            <person name="Strempel S."/>
            <person name="Sturgill D."/>
            <person name="Sutton G."/>
            <person name="Sutton G.G."/>
            <person name="Tao W."/>
            <person name="Teichmann S."/>
            <person name="Tobari Y.N."/>
            <person name="Tomimura Y."/>
            <person name="Tsolas J.M."/>
            <person name="Valente V.L."/>
            <person name="Venter E."/>
            <person name="Venter J.C."/>
            <person name="Vicario S."/>
            <person name="Vieira F.G."/>
            <person name="Vilella A.J."/>
            <person name="Villasante A."/>
            <person name="Walenz B."/>
            <person name="Wang J."/>
            <person name="Wasserman M."/>
            <person name="Watts T."/>
            <person name="Wilson D."/>
            <person name="Wilson R.K."/>
            <person name="Wing R.A."/>
            <person name="Wolfner M.F."/>
            <person name="Wong A."/>
            <person name="Wong G.K."/>
            <person name="Wu C.I."/>
            <person name="Wu G."/>
            <person name="Yamamoto D."/>
            <person name="Yang H.P."/>
            <person name="Yang S.P."/>
            <person name="Yorke J.A."/>
            <person name="Yoshida K."/>
            <person name="Zdobnov E."/>
            <person name="Zhang P."/>
            <person name="Zhang Y."/>
            <person name="Zimin A.V."/>
            <person name="Baldwin J."/>
            <person name="Abdouelleil A."/>
            <person name="Abdulkadir J."/>
            <person name="Abebe A."/>
            <person name="Abera B."/>
            <person name="Abreu J."/>
            <person name="Acer S.C."/>
            <person name="Aftuck L."/>
            <person name="Alexander A."/>
            <person name="An P."/>
            <person name="Anderson E."/>
            <person name="Anderson S."/>
            <person name="Arachi H."/>
            <person name="Azer M."/>
            <person name="Bachantsang P."/>
            <person name="Barry A."/>
            <person name="Bayul T."/>
            <person name="Berlin A."/>
            <person name="Bessette D."/>
            <person name="Bloom T."/>
            <person name="Blye J."/>
            <person name="Boguslavskiy L."/>
            <person name="Bonnet C."/>
            <person name="Boukhgalter B."/>
            <person name="Bourzgui I."/>
            <person name="Brown A."/>
            <person name="Cahill P."/>
            <person name="Channer S."/>
            <person name="Cheshatsang Y."/>
            <person name="Chuda L."/>
            <person name="Citroen M."/>
            <person name="Collymore A."/>
            <person name="Cooke P."/>
            <person name="Costello M."/>
            <person name="D'Aco K."/>
            <person name="Daza R."/>
            <person name="De Haan G."/>
            <person name="DeGray S."/>
            <person name="DeMaso C."/>
            <person name="Dhargay N."/>
            <person name="Dooley K."/>
            <person name="Dooley E."/>
            <person name="Doricent M."/>
            <person name="Dorje P."/>
            <person name="Dorjee K."/>
            <person name="Dupes A."/>
            <person name="Elong R."/>
            <person name="Falk J."/>
            <person name="Farina A."/>
            <person name="Faro S."/>
            <person name="Ferguson D."/>
            <person name="Fisher S."/>
            <person name="Foley C.D."/>
            <person name="Franke A."/>
            <person name="Friedrich D."/>
            <person name="Gadbois L."/>
            <person name="Gearin G."/>
            <person name="Gearin C.R."/>
            <person name="Giannoukos G."/>
            <person name="Goode T."/>
            <person name="Graham J."/>
            <person name="Grandbois E."/>
            <person name="Grewal S."/>
            <person name="Gyaltsen K."/>
            <person name="Hafez N."/>
            <person name="Hagos B."/>
            <person name="Hall J."/>
            <person name="Henson C."/>
            <person name="Hollinger A."/>
            <person name="Honan T."/>
            <person name="Huard M.D."/>
            <person name="Hughes L."/>
            <person name="Hurhula B."/>
            <person name="Husby M.E."/>
            <person name="Kamat A."/>
            <person name="Kanga B."/>
            <person name="Kashin S."/>
            <person name="Khazanovich D."/>
            <person name="Kisner P."/>
            <person name="Lance K."/>
            <person name="Lara M."/>
            <person name="Lee W."/>
            <person name="Lennon N."/>
            <person name="Letendre F."/>
            <person name="LeVine R."/>
            <person name="Lipovsky A."/>
            <person name="Liu X."/>
            <person name="Liu J."/>
            <person name="Liu S."/>
            <person name="Lokyitsang T."/>
            <person name="Lokyitsang Y."/>
            <person name="Lubonja R."/>
            <person name="Lui A."/>
            <person name="MacDonald P."/>
            <person name="Magnisalis V."/>
            <person name="Maru K."/>
            <person name="Matthews C."/>
            <person name="McCusker W."/>
            <person name="McDonough S."/>
            <person name="Mehta T."/>
            <person name="Meldrim J."/>
            <person name="Meneus L."/>
            <person name="Mihai O."/>
            <person name="Mihalev A."/>
            <person name="Mihova T."/>
            <person name="Mittelman R."/>
            <person name="Mlenga V."/>
            <person name="Montmayeur A."/>
            <person name="Mulrain L."/>
            <person name="Navidi A."/>
            <person name="Naylor J."/>
            <person name="Negash T."/>
            <person name="Nguyen T."/>
            <person name="Nguyen N."/>
            <person name="Nicol R."/>
            <person name="Norbu C."/>
            <person name="Norbu N."/>
            <person name="Novod N."/>
            <person name="O'Neill B."/>
            <person name="Osman S."/>
            <person name="Markiewicz E."/>
            <person name="Oyono O.L."/>
            <person name="Patti C."/>
            <person name="Phunkhang P."/>
            <person name="Pierre F."/>
            <person name="Priest M."/>
            <person name="Raghuraman S."/>
            <person name="Rege F."/>
            <person name="Reyes R."/>
            <person name="Rise C."/>
            <person name="Rogov P."/>
            <person name="Ross K."/>
            <person name="Ryan E."/>
            <person name="Settipalli S."/>
            <person name="Shea T."/>
            <person name="Sherpa N."/>
            <person name="Shi L."/>
            <person name="Shih D."/>
            <person name="Sparrow T."/>
            <person name="Spaulding J."/>
            <person name="Stalker J."/>
            <person name="Stange-Thomann N."/>
            <person name="Stavropoulos S."/>
            <person name="Stone C."/>
            <person name="Strader C."/>
            <person name="Tesfaye S."/>
            <person name="Thomson T."/>
            <person name="Thoulutsang Y."/>
            <person name="Thoulutsang D."/>
            <person name="Topham K."/>
            <person name="Topping I."/>
            <person name="Tsamla T."/>
            <person name="Vassiliev H."/>
            <person name="Vo A."/>
            <person name="Wangchuk T."/>
            <person name="Wangdi T."/>
            <person name="Weiand M."/>
            <person name="Wilkinson J."/>
            <person name="Wilson A."/>
            <person name="Yadav S."/>
            <person name="Young G."/>
            <person name="Yu Q."/>
            <person name="Zembek L."/>
            <person name="Zhong D."/>
            <person name="Zimmer A."/>
            <person name="Zwirko Z."/>
            <person name="Jaffe D.B."/>
            <person name="Alvarez P."/>
            <person name="Brockman W."/>
            <person name="Butler J."/>
            <person name="Chin C."/>
            <person name="Gnerre S."/>
            <person name="Grabherr M."/>
            <person name="Kleber M."/>
            <person name="Mauceli E."/>
            <person name="MacCallum I."/>
        </authorList>
    </citation>
    <scope>NUCLEOTIDE SEQUENCE [LARGE SCALE GENOMIC DNA]</scope>
    <source>
        <strain evidence="3">Tucson 14030-0811.24</strain>
    </source>
</reference>
<accession>B4MV60</accession>
<dbReference type="EMBL" id="CH963857">
    <property type="protein sequence ID" value="EDW76405.1"/>
    <property type="molecule type" value="Genomic_DNA"/>
</dbReference>
<dbReference type="PhylomeDB" id="B4MV60"/>
<dbReference type="STRING" id="7260.B4MV60"/>
<protein>
    <submittedName>
        <fullName evidence="2">Uncharacterized protein</fullName>
    </submittedName>
</protein>
<feature type="compositionally biased region" description="Polar residues" evidence="1">
    <location>
        <begin position="14"/>
        <end position="28"/>
    </location>
</feature>
<gene>
    <name evidence="2" type="primary">Dwil\GK19066</name>
    <name evidence="2" type="ORF">Dwil_GK19066</name>
</gene>
<dbReference type="PANTHER" id="PTHR40552:SF6">
    <property type="entry name" value="FI09606P-RELATED"/>
    <property type="match status" value="1"/>
</dbReference>
<dbReference type="PANTHER" id="PTHR40552">
    <property type="entry name" value="AT05186P-RELATED"/>
    <property type="match status" value="1"/>
</dbReference>
<evidence type="ECO:0000256" key="1">
    <source>
        <dbReference type="SAM" id="MobiDB-lite"/>
    </source>
</evidence>
<evidence type="ECO:0000313" key="3">
    <source>
        <dbReference type="Proteomes" id="UP000007798"/>
    </source>
</evidence>
<dbReference type="HOGENOM" id="CLU_088712_0_0_1"/>
<dbReference type="Proteomes" id="UP000007798">
    <property type="component" value="Unassembled WGS sequence"/>
</dbReference>
<evidence type="ECO:0000313" key="2">
    <source>
        <dbReference type="EMBL" id="EDW76405.1"/>
    </source>
</evidence>
<organism evidence="2 3">
    <name type="scientific">Drosophila willistoni</name>
    <name type="common">Fruit fly</name>
    <dbReference type="NCBI Taxonomy" id="7260"/>
    <lineage>
        <taxon>Eukaryota</taxon>
        <taxon>Metazoa</taxon>
        <taxon>Ecdysozoa</taxon>
        <taxon>Arthropoda</taxon>
        <taxon>Hexapoda</taxon>
        <taxon>Insecta</taxon>
        <taxon>Pterygota</taxon>
        <taxon>Neoptera</taxon>
        <taxon>Endopterygota</taxon>
        <taxon>Diptera</taxon>
        <taxon>Brachycera</taxon>
        <taxon>Muscomorpha</taxon>
        <taxon>Ephydroidea</taxon>
        <taxon>Drosophilidae</taxon>
        <taxon>Drosophila</taxon>
        <taxon>Sophophora</taxon>
    </lineage>
</organism>
<proteinExistence type="predicted"/>
<sequence>MALDSLNEEKADPQWSSLQQKFPSNNGNEYREEIPDRLWSLWGSPLYDSEPKTETDCPLPNSATVPPGRLLARCVVACCVSNIVSLDEWNSQLLDRIMLYGSQYHDISCSALQRDKGEAELSLENLYTACILDKCAFWVYTEKVLCGKLYSKRKSLGSALSAFFNQHQRTGIVQLKDRTLAFGFMPECSSRGAYFMFNCQGKDHGTQGAPYLLRMRQLQKLLHCLLVALNERGRNVDFKIYKVWCVPRS</sequence>
<dbReference type="OrthoDB" id="8062037at2759"/>